<evidence type="ECO:0000313" key="24">
    <source>
        <dbReference type="EMBL" id="KKH60344.1"/>
    </source>
</evidence>
<name>A0A0F8G510_METMZ</name>
<dbReference type="Proteomes" id="UP000034151">
    <property type="component" value="Unassembled WGS sequence"/>
</dbReference>
<evidence type="ECO:0000313" key="34">
    <source>
        <dbReference type="Proteomes" id="UP000034243"/>
    </source>
</evidence>
<dbReference type="EMBL" id="JJPD01000112">
    <property type="protein sequence ID" value="KKG40613.1"/>
    <property type="molecule type" value="Genomic_DNA"/>
</dbReference>
<dbReference type="EMBL" id="JJPF01000121">
    <property type="protein sequence ID" value="KKG40104.1"/>
    <property type="molecule type" value="Genomic_DNA"/>
</dbReference>
<evidence type="ECO:0000313" key="9">
    <source>
        <dbReference type="EMBL" id="KKG67417.1"/>
    </source>
</evidence>
<dbReference type="EMBL" id="JJQF01000140">
    <property type="protein sequence ID" value="KKH26834.1"/>
    <property type="molecule type" value="Genomic_DNA"/>
</dbReference>
<dbReference type="Proteomes" id="UP000034597">
    <property type="component" value="Unassembled WGS sequence"/>
</dbReference>
<protein>
    <submittedName>
        <fullName evidence="3">Uncharacterized protein</fullName>
    </submittedName>
</protein>
<evidence type="ECO:0000313" key="46">
    <source>
        <dbReference type="Proteomes" id="UP000034921"/>
    </source>
</evidence>
<dbReference type="Proteomes" id="UP000034074">
    <property type="component" value="Unassembled WGS sequence"/>
</dbReference>
<dbReference type="Proteomes" id="UP000034667">
    <property type="component" value="Unassembled WGS sequence"/>
</dbReference>
<evidence type="ECO:0000313" key="26">
    <source>
        <dbReference type="Proteomes" id="UP000033889"/>
    </source>
</evidence>
<dbReference type="EMBL" id="JJQA01000122">
    <property type="protein sequence ID" value="KKH13035.1"/>
    <property type="molecule type" value="Genomic_DNA"/>
</dbReference>
<dbReference type="EMBL" id="JJPY01000022">
    <property type="protein sequence ID" value="KKH11435.1"/>
    <property type="molecule type" value="Genomic_DNA"/>
</dbReference>
<dbReference type="EMBL" id="JJPS01000025">
    <property type="protein sequence ID" value="KKG94168.1"/>
    <property type="molecule type" value="Genomic_DNA"/>
</dbReference>
<evidence type="ECO:0000313" key="6">
    <source>
        <dbReference type="EMBL" id="KKG45104.1"/>
    </source>
</evidence>
<dbReference type="Proteomes" id="UP000034450">
    <property type="component" value="Unassembled WGS sequence"/>
</dbReference>
<dbReference type="Proteomes" id="UP000034944">
    <property type="component" value="Unassembled WGS sequence"/>
</dbReference>
<gene>
    <name evidence="2" type="ORF">DU34_13095</name>
    <name evidence="5" type="ORF">DU35_04095</name>
    <name evidence="7" type="ORF">DU36_02140</name>
    <name evidence="20" type="ORF">DU37_14585</name>
    <name evidence="8" type="ORF">DU38_02275</name>
    <name evidence="4" type="ORF">DU39_03675</name>
    <name evidence="1" type="ORF">DU40_07025</name>
    <name evidence="6" type="ORF">DU41_18685</name>
    <name evidence="14" type="ORF">DU42_18575</name>
    <name evidence="17" type="ORF">DU44_00505</name>
    <name evidence="9" type="ORF">DU46_04670</name>
    <name evidence="18" type="ORF">DU48_17970</name>
    <name evidence="3" type="ORF">DU49_04730</name>
    <name evidence="15" type="ORF">DU51_03805</name>
    <name evidence="12" type="ORF">DU57_19630</name>
    <name evidence="13" type="ORF">DU59_05350</name>
    <name evidence="21" type="ORF">DU60_04095</name>
    <name evidence="11" type="ORF">DU61_02920</name>
    <name evidence="16" type="ORF">DU62_00785</name>
    <name evidence="10" type="ORF">DU63_01480</name>
    <name evidence="19" type="ORF">DU65_00820</name>
    <name evidence="22" type="ORF">DU71_02190</name>
    <name evidence="23" type="ORF">DU72_11825</name>
    <name evidence="24" type="ORF">DU74_11200</name>
</gene>
<dbReference type="Proteomes" id="UP000034733">
    <property type="component" value="Unassembled WGS sequence"/>
</dbReference>
<evidence type="ECO:0000313" key="42">
    <source>
        <dbReference type="Proteomes" id="UP000034667"/>
    </source>
</evidence>
<dbReference type="Proteomes" id="UP000034195">
    <property type="component" value="Unassembled WGS sequence"/>
</dbReference>
<evidence type="ECO:0000313" key="23">
    <source>
        <dbReference type="EMBL" id="KKH43688.1"/>
    </source>
</evidence>
<dbReference type="Proteomes" id="UP000034820">
    <property type="component" value="Unassembled WGS sequence"/>
</dbReference>
<dbReference type="Proteomes" id="UP000034921">
    <property type="component" value="Unassembled WGS sequence"/>
</dbReference>
<evidence type="ECO:0000313" key="18">
    <source>
        <dbReference type="EMBL" id="KKH17263.1"/>
    </source>
</evidence>
<dbReference type="EMBL" id="JJPN01000180">
    <property type="protein sequence ID" value="KKG67417.1"/>
    <property type="molecule type" value="Genomic_DNA"/>
</dbReference>
<dbReference type="EMBL" id="JJPO01000145">
    <property type="protein sequence ID" value="KKG69650.1"/>
    <property type="molecule type" value="Genomic_DNA"/>
</dbReference>
<evidence type="ECO:0000313" key="20">
    <source>
        <dbReference type="EMBL" id="KKH26834.1"/>
    </source>
</evidence>
<dbReference type="Proteomes" id="UP000034387">
    <property type="component" value="Unassembled WGS sequence"/>
</dbReference>
<dbReference type="Proteomes" id="UP000034064">
    <property type="component" value="Unassembled WGS sequence"/>
</dbReference>
<evidence type="ECO:0000313" key="4">
    <source>
        <dbReference type="EMBL" id="KKG40104.1"/>
    </source>
</evidence>
<dbReference type="EMBL" id="JJPQ01000081">
    <property type="protein sequence ID" value="KKG81777.1"/>
    <property type="molecule type" value="Genomic_DNA"/>
</dbReference>
<evidence type="ECO:0000313" key="22">
    <source>
        <dbReference type="EMBL" id="KKH35459.1"/>
    </source>
</evidence>
<evidence type="ECO:0000313" key="21">
    <source>
        <dbReference type="EMBL" id="KKH27997.1"/>
    </source>
</evidence>
<evidence type="ECO:0000313" key="3">
    <source>
        <dbReference type="EMBL" id="KKG34223.1"/>
    </source>
</evidence>
<evidence type="ECO:0000313" key="35">
    <source>
        <dbReference type="Proteomes" id="UP000034259"/>
    </source>
</evidence>
<dbReference type="AlphaFoldDB" id="A0A0F8G510"/>
<evidence type="ECO:0000313" key="16">
    <source>
        <dbReference type="EMBL" id="KKH12631.1"/>
    </source>
</evidence>
<dbReference type="EMBL" id="JJQB01000117">
    <property type="protein sequence ID" value="KKH17263.1"/>
    <property type="molecule type" value="Genomic_DNA"/>
</dbReference>
<proteinExistence type="predicted"/>
<evidence type="ECO:0000313" key="11">
    <source>
        <dbReference type="EMBL" id="KKG81777.1"/>
    </source>
</evidence>
<dbReference type="EMBL" id="JJQC01000070">
    <property type="protein sequence ID" value="KKH22172.1"/>
    <property type="molecule type" value="Genomic_DNA"/>
</dbReference>
<dbReference type="EMBL" id="JJOU01000070">
    <property type="protein sequence ID" value="KKG16143.1"/>
    <property type="molecule type" value="Genomic_DNA"/>
</dbReference>
<dbReference type="Proteomes" id="UP000034338">
    <property type="component" value="Unassembled WGS sequence"/>
</dbReference>
<evidence type="ECO:0000313" key="31">
    <source>
        <dbReference type="Proteomes" id="UP000034074"/>
    </source>
</evidence>
<evidence type="ECO:0000313" key="47">
    <source>
        <dbReference type="Proteomes" id="UP000034944"/>
    </source>
</evidence>
<dbReference type="EMBL" id="JJQI01000119">
    <property type="protein sequence ID" value="KKH35459.1"/>
    <property type="molecule type" value="Genomic_DNA"/>
</dbReference>
<reference evidence="25 26" key="1">
    <citation type="journal article" date="2015" name="ISME J.">
        <title>Genomic and phenotypic differentiation among Methanosarcina mazei populations from Columbia River sediment.</title>
        <authorList>
            <person name="Youngblut N.D."/>
            <person name="Wirth J.S."/>
            <person name="Henriksen J.R."/>
            <person name="Smith M."/>
            <person name="Simon H."/>
            <person name="Metcalf W.W."/>
            <person name="Whitaker R.J."/>
        </authorList>
    </citation>
    <scope>NUCLEOTIDE SEQUENCE [LARGE SCALE GENOMIC DNA]</scope>
    <source>
        <strain evidence="17 30">1.F.A.1A.3</strain>
        <strain evidence="18 44">1.F.A.1B.3</strain>
        <strain evidence="19 27">1.F.A.1B.4</strain>
        <strain evidence="21 46">1.F.M.0.5</strain>
        <strain evidence="20 36">1.H.A.0.1</strain>
        <strain evidence="22 43">1.H.A.1A.4</strain>
        <strain evidence="23 35">1.H.A.2.1</strain>
        <strain evidence="24 39">1.H.A.2.6</strain>
        <strain evidence="1 41">2.F.T.0.2</strain>
        <strain evidence="2 29">2.F.T.2.6</strain>
        <strain evidence="3 25">3.F.A.1A.3</strain>
        <strain evidence="5 40">3.F.A.2.12</strain>
        <strain evidence="6 42">3.F.A.2.3</strain>
        <strain evidence="4 32">3.F.A.2.5</strain>
        <strain evidence="8 33">3.F.A.2.6</strain>
        <strain evidence="7 34">3.F.A.2.7</strain>
        <strain evidence="9 31">3.H.A.1A.2</strain>
        <strain evidence="10 28">3.H.A.2.1</strain>
        <strain evidence="11 26">3.H.A.2.5</strain>
        <strain evidence="12 48">3.H.A.2.6</strain>
        <strain evidence="13 38">3.H.A.2.8</strain>
        <strain evidence="14 37">3.H.M.2.7</strain>
        <strain evidence="15 45">3.H.T.1A.1</strain>
        <strain evidence="16 47">3.H.T.1A.2</strain>
    </source>
</reference>
<evidence type="ECO:0000313" key="17">
    <source>
        <dbReference type="EMBL" id="KKH13035.1"/>
    </source>
</evidence>
<dbReference type="Proteomes" id="UP000033889">
    <property type="component" value="Unassembled WGS sequence"/>
</dbReference>
<dbReference type="EMBL" id="JJPE01000061">
    <property type="protein sequence ID" value="KKG45104.1"/>
    <property type="molecule type" value="Genomic_DNA"/>
</dbReference>
<dbReference type="EMBL" id="JJPZ01000044">
    <property type="protein sequence ID" value="KKH12631.1"/>
    <property type="molecule type" value="Genomic_DNA"/>
</dbReference>
<evidence type="ECO:0000313" key="7">
    <source>
        <dbReference type="EMBL" id="KKG47455.1"/>
    </source>
</evidence>
<dbReference type="Proteomes" id="UP000034950">
    <property type="component" value="Unassembled WGS sequence"/>
</dbReference>
<evidence type="ECO:0000313" key="43">
    <source>
        <dbReference type="Proteomes" id="UP000034672"/>
    </source>
</evidence>
<evidence type="ECO:0000313" key="12">
    <source>
        <dbReference type="EMBL" id="KKG89276.1"/>
    </source>
</evidence>
<evidence type="ECO:0000313" key="1">
    <source>
        <dbReference type="EMBL" id="KKG00381.1"/>
    </source>
</evidence>
<dbReference type="Proteomes" id="UP000034259">
    <property type="component" value="Unassembled WGS sequence"/>
</dbReference>
<accession>A0A0F8G510</accession>
<evidence type="ECO:0000313" key="5">
    <source>
        <dbReference type="EMBL" id="KKG40613.1"/>
    </source>
</evidence>
<evidence type="ECO:0000313" key="33">
    <source>
        <dbReference type="Proteomes" id="UP000034195"/>
    </source>
</evidence>
<evidence type="ECO:0000313" key="37">
    <source>
        <dbReference type="Proteomes" id="UP000034387"/>
    </source>
</evidence>
<evidence type="ECO:0000313" key="30">
    <source>
        <dbReference type="Proteomes" id="UP000034064"/>
    </source>
</evidence>
<dbReference type="EMBL" id="JJQE01000097">
    <property type="protein sequence ID" value="KKH27997.1"/>
    <property type="molecule type" value="Genomic_DNA"/>
</dbReference>
<dbReference type="Proteomes" id="UP000034577">
    <property type="component" value="Unassembled WGS sequence"/>
</dbReference>
<evidence type="ECO:0000313" key="10">
    <source>
        <dbReference type="EMBL" id="KKG69650.1"/>
    </source>
</evidence>
<dbReference type="Proteomes" id="UP000033987">
    <property type="component" value="Unassembled WGS sequence"/>
</dbReference>
<comment type="caution">
    <text evidence="3">The sequence shown here is derived from an EMBL/GenBank/DDBJ whole genome shotgun (WGS) entry which is preliminary data.</text>
</comment>
<evidence type="ECO:0000313" key="32">
    <source>
        <dbReference type="Proteomes" id="UP000034151"/>
    </source>
</evidence>
<dbReference type="EMBL" id="JJPR01000029">
    <property type="protein sequence ID" value="KKG89276.1"/>
    <property type="molecule type" value="Genomic_DNA"/>
</dbReference>
<evidence type="ECO:0000313" key="8">
    <source>
        <dbReference type="EMBL" id="KKG56466.1"/>
    </source>
</evidence>
<sequence>MVIFPPGFFRFLVIISNIFEINYIKFPISNYFEISLEPVFHVYCRSPEGFEYEFIYIFSVAFYRDEN</sequence>
<organism evidence="3 25">
    <name type="scientific">Methanosarcina mazei</name>
    <name type="common">Methanosarcina frisia</name>
    <dbReference type="NCBI Taxonomy" id="2209"/>
    <lineage>
        <taxon>Archaea</taxon>
        <taxon>Methanobacteriati</taxon>
        <taxon>Methanobacteriota</taxon>
        <taxon>Stenosarchaea group</taxon>
        <taxon>Methanomicrobia</taxon>
        <taxon>Methanosarcinales</taxon>
        <taxon>Methanosarcinaceae</taxon>
        <taxon>Methanosarcina</taxon>
    </lineage>
</organism>
<evidence type="ECO:0000313" key="13">
    <source>
        <dbReference type="EMBL" id="KKG94168.1"/>
    </source>
</evidence>
<dbReference type="Proteomes" id="UP000034243">
    <property type="component" value="Unassembled WGS sequence"/>
</dbReference>
<evidence type="ECO:0000313" key="38">
    <source>
        <dbReference type="Proteomes" id="UP000034409"/>
    </source>
</evidence>
<evidence type="ECO:0000313" key="19">
    <source>
        <dbReference type="EMBL" id="KKH22172.1"/>
    </source>
</evidence>
<dbReference type="EMBL" id="JJOT01000098">
    <property type="protein sequence ID" value="KKG00381.1"/>
    <property type="molecule type" value="Genomic_DNA"/>
</dbReference>
<evidence type="ECO:0000313" key="40">
    <source>
        <dbReference type="Proteomes" id="UP000034577"/>
    </source>
</evidence>
<evidence type="ECO:0000313" key="39">
    <source>
        <dbReference type="Proteomes" id="UP000034450"/>
    </source>
</evidence>
<evidence type="ECO:0000313" key="45">
    <source>
        <dbReference type="Proteomes" id="UP000034820"/>
    </source>
</evidence>
<evidence type="ECO:0000313" key="25">
    <source>
        <dbReference type="Proteomes" id="UP000033878"/>
    </source>
</evidence>
<evidence type="ECO:0000313" key="36">
    <source>
        <dbReference type="Proteomes" id="UP000034338"/>
    </source>
</evidence>
<evidence type="ECO:0000313" key="48">
    <source>
        <dbReference type="Proteomes" id="UP000034950"/>
    </source>
</evidence>
<evidence type="ECO:0000313" key="27">
    <source>
        <dbReference type="Proteomes" id="UP000033987"/>
    </source>
</evidence>
<dbReference type="EMBL" id="JJPG01000006">
    <property type="protein sequence ID" value="KKG56466.1"/>
    <property type="molecule type" value="Genomic_DNA"/>
</dbReference>
<dbReference type="Proteomes" id="UP000034672">
    <property type="component" value="Unassembled WGS sequence"/>
</dbReference>
<evidence type="ECO:0000313" key="29">
    <source>
        <dbReference type="Proteomes" id="UP000034047"/>
    </source>
</evidence>
<dbReference type="Proteomes" id="UP000033878">
    <property type="component" value="Unassembled WGS sequence"/>
</dbReference>
<evidence type="ECO:0000313" key="44">
    <source>
        <dbReference type="Proteomes" id="UP000034733"/>
    </source>
</evidence>
<dbReference type="Proteomes" id="UP000034047">
    <property type="component" value="Unassembled WGS sequence"/>
</dbReference>
<dbReference type="EMBL" id="JJPB01000027">
    <property type="protein sequence ID" value="KKG34223.1"/>
    <property type="molecule type" value="Genomic_DNA"/>
</dbReference>
<evidence type="ECO:0000313" key="15">
    <source>
        <dbReference type="EMBL" id="KKH11435.1"/>
    </source>
</evidence>
<dbReference type="EMBL" id="JJPH01000142">
    <property type="protein sequence ID" value="KKG47455.1"/>
    <property type="molecule type" value="Genomic_DNA"/>
</dbReference>
<dbReference type="EMBL" id="JJQN01000077">
    <property type="protein sequence ID" value="KKH60344.1"/>
    <property type="molecule type" value="Genomic_DNA"/>
</dbReference>
<evidence type="ECO:0000313" key="2">
    <source>
        <dbReference type="EMBL" id="KKG16143.1"/>
    </source>
</evidence>
<evidence type="ECO:0000313" key="28">
    <source>
        <dbReference type="Proteomes" id="UP000034001"/>
    </source>
</evidence>
<dbReference type="EMBL" id="JJQK01000292">
    <property type="protein sequence ID" value="KKH43688.1"/>
    <property type="molecule type" value="Genomic_DNA"/>
</dbReference>
<dbReference type="Proteomes" id="UP000034001">
    <property type="component" value="Unassembled WGS sequence"/>
</dbReference>
<evidence type="ECO:0000313" key="14">
    <source>
        <dbReference type="EMBL" id="KKH07033.1"/>
    </source>
</evidence>
<dbReference type="EMBL" id="JJPX01000142">
    <property type="protein sequence ID" value="KKH07033.1"/>
    <property type="molecule type" value="Genomic_DNA"/>
</dbReference>
<evidence type="ECO:0000313" key="41">
    <source>
        <dbReference type="Proteomes" id="UP000034597"/>
    </source>
</evidence>
<dbReference type="Proteomes" id="UP000034409">
    <property type="component" value="Unassembled WGS sequence"/>
</dbReference>